<gene>
    <name evidence="1" type="ORF">H9710_06565</name>
</gene>
<dbReference type="AlphaFoldDB" id="A0A9D2MW78"/>
<name>A0A9D2MW78_9FIRM</name>
<reference evidence="1" key="1">
    <citation type="journal article" date="2021" name="PeerJ">
        <title>Extensive microbial diversity within the chicken gut microbiome revealed by metagenomics and culture.</title>
        <authorList>
            <person name="Gilroy R."/>
            <person name="Ravi A."/>
            <person name="Getino M."/>
            <person name="Pursley I."/>
            <person name="Horton D.L."/>
            <person name="Alikhan N.F."/>
            <person name="Baker D."/>
            <person name="Gharbi K."/>
            <person name="Hall N."/>
            <person name="Watson M."/>
            <person name="Adriaenssens E.M."/>
            <person name="Foster-Nyarko E."/>
            <person name="Jarju S."/>
            <person name="Secka A."/>
            <person name="Antonio M."/>
            <person name="Oren A."/>
            <person name="Chaudhuri R.R."/>
            <person name="La Ragione R."/>
            <person name="Hildebrand F."/>
            <person name="Pallen M.J."/>
        </authorList>
    </citation>
    <scope>NUCLEOTIDE SEQUENCE</scope>
    <source>
        <strain evidence="1">CHK185-1770</strain>
    </source>
</reference>
<evidence type="ECO:0000313" key="2">
    <source>
        <dbReference type="Proteomes" id="UP000826793"/>
    </source>
</evidence>
<reference evidence="1" key="2">
    <citation type="submission" date="2021-04" db="EMBL/GenBank/DDBJ databases">
        <authorList>
            <person name="Gilroy R."/>
        </authorList>
    </citation>
    <scope>NUCLEOTIDE SEQUENCE</scope>
    <source>
        <strain evidence="1">CHK185-1770</strain>
    </source>
</reference>
<sequence length="112" mass="13058">MELFLWGLGALLAAIGLAELLRWLLFLVWRPVRPAELWLVVAPQNGEECETLLRAAVERVEWLNWKGPCSVLCVNREEDPHVEAVCKILERRYPTLRLCKKEERVYDIGREC</sequence>
<dbReference type="Proteomes" id="UP000826793">
    <property type="component" value="Unassembled WGS sequence"/>
</dbReference>
<evidence type="ECO:0000313" key="1">
    <source>
        <dbReference type="EMBL" id="HJB98226.1"/>
    </source>
</evidence>
<protein>
    <submittedName>
        <fullName evidence="1">Uncharacterized protein</fullName>
    </submittedName>
</protein>
<dbReference type="EMBL" id="DWXG01000050">
    <property type="protein sequence ID" value="HJB98226.1"/>
    <property type="molecule type" value="Genomic_DNA"/>
</dbReference>
<proteinExistence type="predicted"/>
<organism evidence="1 2">
    <name type="scientific">Candidatus Acutalibacter pullicola</name>
    <dbReference type="NCBI Taxonomy" id="2838417"/>
    <lineage>
        <taxon>Bacteria</taxon>
        <taxon>Bacillati</taxon>
        <taxon>Bacillota</taxon>
        <taxon>Clostridia</taxon>
        <taxon>Eubacteriales</taxon>
        <taxon>Acutalibacteraceae</taxon>
        <taxon>Acutalibacter</taxon>
    </lineage>
</organism>
<accession>A0A9D2MW78</accession>
<comment type="caution">
    <text evidence="1">The sequence shown here is derived from an EMBL/GenBank/DDBJ whole genome shotgun (WGS) entry which is preliminary data.</text>
</comment>